<accession>A0A6J6W240</accession>
<name>A0A6J6W240_9ZZZZ</name>
<feature type="region of interest" description="Disordered" evidence="1">
    <location>
        <begin position="16"/>
        <end position="49"/>
    </location>
</feature>
<protein>
    <submittedName>
        <fullName evidence="2">Unannotated protein</fullName>
    </submittedName>
</protein>
<sequence length="49" mass="5469">MVVDGDFELRNGTVEYINEQEEQDSDGNGIEEGPEPWSGCLHATEQQSK</sequence>
<gene>
    <name evidence="2" type="ORF">UFOPK2958_00292</name>
</gene>
<evidence type="ECO:0000256" key="1">
    <source>
        <dbReference type="SAM" id="MobiDB-lite"/>
    </source>
</evidence>
<organism evidence="2">
    <name type="scientific">freshwater metagenome</name>
    <dbReference type="NCBI Taxonomy" id="449393"/>
    <lineage>
        <taxon>unclassified sequences</taxon>
        <taxon>metagenomes</taxon>
        <taxon>ecological metagenomes</taxon>
    </lineage>
</organism>
<reference evidence="2" key="1">
    <citation type="submission" date="2020-05" db="EMBL/GenBank/DDBJ databases">
        <authorList>
            <person name="Chiriac C."/>
            <person name="Salcher M."/>
            <person name="Ghai R."/>
            <person name="Kavagutti S V."/>
        </authorList>
    </citation>
    <scope>NUCLEOTIDE SEQUENCE</scope>
</reference>
<proteinExistence type="predicted"/>
<dbReference type="EMBL" id="CAFAAB010000019">
    <property type="protein sequence ID" value="CAB4777465.1"/>
    <property type="molecule type" value="Genomic_DNA"/>
</dbReference>
<evidence type="ECO:0000313" key="2">
    <source>
        <dbReference type="EMBL" id="CAB4777465.1"/>
    </source>
</evidence>
<dbReference type="AlphaFoldDB" id="A0A6J6W240"/>